<feature type="region of interest" description="Disordered" evidence="1">
    <location>
        <begin position="1"/>
        <end position="53"/>
    </location>
</feature>
<dbReference type="InterPro" id="IPR026481">
    <property type="entry name" value="CCGSCS"/>
</dbReference>
<evidence type="ECO:0000313" key="2">
    <source>
        <dbReference type="EMBL" id="MDL0432659.1"/>
    </source>
</evidence>
<comment type="caution">
    <text evidence="2">The sequence shown here is derived from an EMBL/GenBank/DDBJ whole genome shotgun (WGS) entry which is preliminary data.</text>
</comment>
<gene>
    <name evidence="2" type="ORF">QPM17_16075</name>
</gene>
<accession>A0ABT7IHS3</accession>
<dbReference type="RefSeq" id="WP_285391891.1">
    <property type="nucleotide sequence ID" value="NZ_JASSVS010000008.1"/>
</dbReference>
<sequence>MTLSYLHIFKKEDTETESTGAQAADSNESTETSQDEAQSKGKHGEDFCCGSCS</sequence>
<dbReference type="NCBIfam" id="TIGR04101">
    <property type="entry name" value="CCGSCS"/>
    <property type="match status" value="1"/>
</dbReference>
<feature type="compositionally biased region" description="Basic and acidic residues" evidence="1">
    <location>
        <begin position="37"/>
        <end position="46"/>
    </location>
</feature>
<feature type="compositionally biased region" description="Polar residues" evidence="1">
    <location>
        <begin position="17"/>
        <end position="36"/>
    </location>
</feature>
<dbReference type="Proteomes" id="UP001227964">
    <property type="component" value="Unassembled WGS sequence"/>
</dbReference>
<name>A0ABT7IHS3_9GAMM</name>
<proteinExistence type="predicted"/>
<organism evidence="2 3">
    <name type="scientific">Marinobacter azerbaijanicus</name>
    <dbReference type="NCBI Taxonomy" id="3050455"/>
    <lineage>
        <taxon>Bacteria</taxon>
        <taxon>Pseudomonadati</taxon>
        <taxon>Pseudomonadota</taxon>
        <taxon>Gammaproteobacteria</taxon>
        <taxon>Pseudomonadales</taxon>
        <taxon>Marinobacteraceae</taxon>
        <taxon>Marinobacter</taxon>
    </lineage>
</organism>
<evidence type="ECO:0000256" key="1">
    <source>
        <dbReference type="SAM" id="MobiDB-lite"/>
    </source>
</evidence>
<protein>
    <submittedName>
        <fullName evidence="2">CCGSCS motif protein</fullName>
    </submittedName>
</protein>
<dbReference type="EMBL" id="JASSVS010000008">
    <property type="protein sequence ID" value="MDL0432659.1"/>
    <property type="molecule type" value="Genomic_DNA"/>
</dbReference>
<keyword evidence="3" id="KW-1185">Reference proteome</keyword>
<evidence type="ECO:0000313" key="3">
    <source>
        <dbReference type="Proteomes" id="UP001227964"/>
    </source>
</evidence>
<reference evidence="2 3" key="1">
    <citation type="submission" date="2023-06" db="EMBL/GenBank/DDBJ databases">
        <title>Marinobacter azerbaijanicus a moderately halophilic, isolated from Urmia Lake in Azerbaijan region of Iran.</title>
        <authorList>
            <person name="Sanchez-Porro C."/>
            <person name="Aghdam E.M."/>
            <person name="Saheb S.M."/>
            <person name="Tarhriz V."/>
            <person name="Kazemi E."/>
            <person name="Ammozegar M.A."/>
            <person name="Ventosa A."/>
            <person name="Hejazi M.S."/>
        </authorList>
    </citation>
    <scope>NUCLEOTIDE SEQUENCE [LARGE SCALE GENOMIC DNA]</scope>
    <source>
        <strain evidence="2 3">TBZ242</strain>
    </source>
</reference>